<dbReference type="GO" id="GO:0034087">
    <property type="term" value="P:establishment of mitotic sister chromatid cohesion"/>
    <property type="evidence" value="ECO:0007669"/>
    <property type="project" value="TreeGrafter"/>
</dbReference>
<dbReference type="GO" id="GO:0003682">
    <property type="term" value="F:chromatin binding"/>
    <property type="evidence" value="ECO:0007669"/>
    <property type="project" value="TreeGrafter"/>
</dbReference>
<keyword evidence="2" id="KW-1185">Reference proteome</keyword>
<dbReference type="PANTHER" id="PTHR21704">
    <property type="entry name" value="NIPPED-B-LIKE PROTEIN DELANGIN SCC2-RELATED"/>
    <property type="match status" value="1"/>
</dbReference>
<name>A0A812QR65_9DINO</name>
<evidence type="ECO:0000313" key="2">
    <source>
        <dbReference type="Proteomes" id="UP000601435"/>
    </source>
</evidence>
<dbReference type="OrthoDB" id="418242at2759"/>
<dbReference type="GO" id="GO:0090694">
    <property type="term" value="C:Scc2-Scc4 cohesin loading complex"/>
    <property type="evidence" value="ECO:0007669"/>
    <property type="project" value="TreeGrafter"/>
</dbReference>
<dbReference type="InterPro" id="IPR033031">
    <property type="entry name" value="Scc2/Nipped-B"/>
</dbReference>
<evidence type="ECO:0000313" key="1">
    <source>
        <dbReference type="EMBL" id="CAE7399229.1"/>
    </source>
</evidence>
<dbReference type="GO" id="GO:0061775">
    <property type="term" value="F:cohesin loader activity"/>
    <property type="evidence" value="ECO:0007669"/>
    <property type="project" value="InterPro"/>
</dbReference>
<dbReference type="GO" id="GO:0140588">
    <property type="term" value="P:chromatin looping"/>
    <property type="evidence" value="ECO:0007669"/>
    <property type="project" value="InterPro"/>
</dbReference>
<dbReference type="GO" id="GO:0010468">
    <property type="term" value="P:regulation of gene expression"/>
    <property type="evidence" value="ECO:0007669"/>
    <property type="project" value="InterPro"/>
</dbReference>
<dbReference type="AlphaFoldDB" id="A0A812QR65"/>
<comment type="caution">
    <text evidence="1">The sequence shown here is derived from an EMBL/GenBank/DDBJ whole genome shotgun (WGS) entry which is preliminary data.</text>
</comment>
<dbReference type="GO" id="GO:0071169">
    <property type="term" value="P:establishment of protein localization to chromatin"/>
    <property type="evidence" value="ECO:0007669"/>
    <property type="project" value="TreeGrafter"/>
</dbReference>
<sequence length="487" mass="54065">MAPKGATLRLSARSNKTESHVERMARAGLQKAADGLPEMDRLLAEGLPKAVEQFVGSLRKLQSRDDLLNSAVPLEPAKNLRQVVWHFRDLSWRTAVHPEQATKLGEALAEPLKIIQAISVLIEGMDLQSLIRGENPDNLAGALLLGLENWTLYCVLASSYGVPHKLVIEEVTAGILKSLKEMLRQIIGPLQASESDRSKKAPGEGQAGDLPFSAEHASALCTSVAELLQALHEFLSRHRLAEDQLHQLIHIALSIFFLGEPNFRLCAAAEEVLVTIFSRHEALRSSVLQEFLSRAPRLPTGKRAKKFQMPATEESGAYGLSTWTHLLLRLCQSACLPLREPIGSDVDFESVVECRPAAQSVISQLVAGLLQRLVLSRSKDEEARLIMEDFTDEVFSAAFKPMWPGLLEKHRQTWSAVLRLRQMVQQLIAFLQEKKQAGDITVREFTLKLLSGRHVDCLWLRIVACINQGPLFLAEGCCPCNRSCCWS</sequence>
<dbReference type="PANTHER" id="PTHR21704:SF18">
    <property type="entry name" value="NIPPED-B-LIKE PROTEIN"/>
    <property type="match status" value="1"/>
</dbReference>
<reference evidence="1" key="1">
    <citation type="submission" date="2021-02" db="EMBL/GenBank/DDBJ databases">
        <authorList>
            <person name="Dougan E. K."/>
            <person name="Rhodes N."/>
            <person name="Thang M."/>
            <person name="Chan C."/>
        </authorList>
    </citation>
    <scope>NUCLEOTIDE SEQUENCE</scope>
</reference>
<gene>
    <name evidence="1" type="primary">NIPBL</name>
    <name evidence="1" type="ORF">SNEC2469_LOCUS10912</name>
</gene>
<proteinExistence type="predicted"/>
<dbReference type="EMBL" id="CAJNJA010017338">
    <property type="protein sequence ID" value="CAE7399229.1"/>
    <property type="molecule type" value="Genomic_DNA"/>
</dbReference>
<accession>A0A812QR65</accession>
<organism evidence="1 2">
    <name type="scientific">Symbiodinium necroappetens</name>
    <dbReference type="NCBI Taxonomy" id="1628268"/>
    <lineage>
        <taxon>Eukaryota</taxon>
        <taxon>Sar</taxon>
        <taxon>Alveolata</taxon>
        <taxon>Dinophyceae</taxon>
        <taxon>Suessiales</taxon>
        <taxon>Symbiodiniaceae</taxon>
        <taxon>Symbiodinium</taxon>
    </lineage>
</organism>
<protein>
    <submittedName>
        <fullName evidence="1">NIPBL protein</fullName>
    </submittedName>
</protein>
<dbReference type="GO" id="GO:1990414">
    <property type="term" value="P:replication-born double-strand break repair via sister chromatid exchange"/>
    <property type="evidence" value="ECO:0007669"/>
    <property type="project" value="TreeGrafter"/>
</dbReference>
<dbReference type="Proteomes" id="UP000601435">
    <property type="component" value="Unassembled WGS sequence"/>
</dbReference>